<feature type="signal peptide" evidence="1">
    <location>
        <begin position="1"/>
        <end position="23"/>
    </location>
</feature>
<keyword evidence="3" id="KW-0378">Hydrolase</keyword>
<accession>A0ABV0JB74</accession>
<dbReference type="Gene3D" id="3.40.50.1820">
    <property type="entry name" value="alpha/beta hydrolase"/>
    <property type="match status" value="1"/>
</dbReference>
<dbReference type="InterPro" id="IPR029058">
    <property type="entry name" value="AB_hydrolase_fold"/>
</dbReference>
<dbReference type="EMBL" id="JAMPKM010000012">
    <property type="protein sequence ID" value="MEP0819032.1"/>
    <property type="molecule type" value="Genomic_DNA"/>
</dbReference>
<reference evidence="3 4" key="1">
    <citation type="submission" date="2022-04" db="EMBL/GenBank/DDBJ databases">
        <title>Positive selection, recombination, and allopatry shape intraspecific diversity of widespread and dominant cyanobacteria.</title>
        <authorList>
            <person name="Wei J."/>
            <person name="Shu W."/>
            <person name="Hu C."/>
        </authorList>
    </citation>
    <scope>NUCLEOTIDE SEQUENCE [LARGE SCALE GENOMIC DNA]</scope>
    <source>
        <strain evidence="3 4">GB2-A4</strain>
    </source>
</reference>
<dbReference type="PANTHER" id="PTHR22946">
    <property type="entry name" value="DIENELACTONE HYDROLASE DOMAIN-CONTAINING PROTEIN-RELATED"/>
    <property type="match status" value="1"/>
</dbReference>
<gene>
    <name evidence="3" type="ORF">NC998_18190</name>
</gene>
<dbReference type="Pfam" id="PF01738">
    <property type="entry name" value="DLH"/>
    <property type="match status" value="1"/>
</dbReference>
<evidence type="ECO:0000256" key="1">
    <source>
        <dbReference type="SAM" id="SignalP"/>
    </source>
</evidence>
<proteinExistence type="predicted"/>
<feature type="chain" id="PRO_5045177704" evidence="1">
    <location>
        <begin position="24"/>
        <end position="265"/>
    </location>
</feature>
<organism evidence="3 4">
    <name type="scientific">Trichocoleus desertorum GB2-A4</name>
    <dbReference type="NCBI Taxonomy" id="2933944"/>
    <lineage>
        <taxon>Bacteria</taxon>
        <taxon>Bacillati</taxon>
        <taxon>Cyanobacteriota</taxon>
        <taxon>Cyanophyceae</taxon>
        <taxon>Leptolyngbyales</taxon>
        <taxon>Trichocoleusaceae</taxon>
        <taxon>Trichocoleus</taxon>
    </lineage>
</organism>
<keyword evidence="1" id="KW-0732">Signal</keyword>
<keyword evidence="4" id="KW-1185">Reference proteome</keyword>
<dbReference type="InterPro" id="IPR002925">
    <property type="entry name" value="Dienelactn_hydro"/>
</dbReference>
<dbReference type="PANTHER" id="PTHR22946:SF0">
    <property type="entry name" value="DIENELACTONE HYDROLASE DOMAIN-CONTAINING PROTEIN"/>
    <property type="match status" value="1"/>
</dbReference>
<name>A0ABV0JB74_9CYAN</name>
<dbReference type="SUPFAM" id="SSF53474">
    <property type="entry name" value="alpha/beta-Hydrolases"/>
    <property type="match status" value="1"/>
</dbReference>
<feature type="domain" description="Dienelactone hydrolase" evidence="2">
    <location>
        <begin position="39"/>
        <end position="260"/>
    </location>
</feature>
<dbReference type="GO" id="GO:0016787">
    <property type="term" value="F:hydrolase activity"/>
    <property type="evidence" value="ECO:0007669"/>
    <property type="project" value="UniProtKB-KW"/>
</dbReference>
<evidence type="ECO:0000259" key="2">
    <source>
        <dbReference type="Pfam" id="PF01738"/>
    </source>
</evidence>
<sequence length="265" mass="28868">MKVWTSVLLAPVVALVWSASAQAALRTKVVEYKQGNTVLEGYLAYDDAVTGKRPGVLVVHEWTGIGPYVKRRTNQLAKMGYVAFAPDIYGKGVRPSNPKAAGAEATKYRSNRGLLRDRAQAGLNVLRQQTQVDPKRIAAIGYCFGGGTVLELARSGADIAGVVSFHGNLDTPNPADAKNIKAKVLVLHGGDDPLVPDEQVQSFKQEMRQGKVNWELVSYGGAVHSFTNAEAGNDVSTGVAYNRTADRRSWEDMKQFFTEIFGNRR</sequence>
<comment type="caution">
    <text evidence="3">The sequence shown here is derived from an EMBL/GenBank/DDBJ whole genome shotgun (WGS) entry which is preliminary data.</text>
</comment>
<evidence type="ECO:0000313" key="3">
    <source>
        <dbReference type="EMBL" id="MEP0819032.1"/>
    </source>
</evidence>
<dbReference type="InterPro" id="IPR050261">
    <property type="entry name" value="FrsA_esterase"/>
</dbReference>
<protein>
    <submittedName>
        <fullName evidence="3">Dienelactone hydrolase family protein</fullName>
    </submittedName>
</protein>
<evidence type="ECO:0000313" key="4">
    <source>
        <dbReference type="Proteomes" id="UP001464891"/>
    </source>
</evidence>
<dbReference type="RefSeq" id="WP_190432097.1">
    <property type="nucleotide sequence ID" value="NZ_JAMPKM010000012.1"/>
</dbReference>
<dbReference type="Proteomes" id="UP001464891">
    <property type="component" value="Unassembled WGS sequence"/>
</dbReference>